<comment type="function">
    <text evidence="20">Key enzyme involved in DNA replication and DNA repair. Involved in Okazaki fragments processing by cleaving long flaps that escape FEN1: flaps that are longer than 27 nucleotides are coated by replication protein A complex (RPA), leading to recruit DNA2 which cleaves the flap until it is too short to bind RPA and becomes a substrate for FEN1. Also involved in 5'-end resection of DNA during double-strand break (DSB) repair by mediating the cleavage of 5'-ssDNA.</text>
</comment>
<dbReference type="GO" id="GO:0046872">
    <property type="term" value="F:metal ion binding"/>
    <property type="evidence" value="ECO:0007669"/>
    <property type="project" value="UniProtKB-UniRule"/>
</dbReference>
<feature type="region of interest" description="Disordered" evidence="21">
    <location>
        <begin position="230"/>
        <end position="257"/>
    </location>
</feature>
<comment type="catalytic activity">
    <reaction evidence="19 20">
        <text>ATP + H2O = ADP + phosphate + H(+)</text>
        <dbReference type="Rhea" id="RHEA:13065"/>
        <dbReference type="ChEBI" id="CHEBI:15377"/>
        <dbReference type="ChEBI" id="CHEBI:15378"/>
        <dbReference type="ChEBI" id="CHEBI:30616"/>
        <dbReference type="ChEBI" id="CHEBI:43474"/>
        <dbReference type="ChEBI" id="CHEBI:456216"/>
        <dbReference type="EC" id="3.6.4.12"/>
    </reaction>
</comment>
<dbReference type="CDD" id="cd18808">
    <property type="entry name" value="SF1_C_Upf1"/>
    <property type="match status" value="1"/>
</dbReference>
<proteinExistence type="inferred from homology"/>
<accession>A0A232M2E0</accession>
<comment type="similarity">
    <text evidence="2 20">Belongs to the DNA2/NAM7 helicase family.</text>
</comment>
<evidence type="ECO:0000256" key="17">
    <source>
        <dbReference type="ARBA" id="ARBA00023242"/>
    </source>
</evidence>
<evidence type="ECO:0000256" key="19">
    <source>
        <dbReference type="ARBA" id="ARBA00047995"/>
    </source>
</evidence>
<feature type="domain" description="DNA2/NAM7 helicase helicase" evidence="24">
    <location>
        <begin position="1294"/>
        <end position="1358"/>
    </location>
</feature>
<evidence type="ECO:0000256" key="21">
    <source>
        <dbReference type="SAM" id="MobiDB-lite"/>
    </source>
</evidence>
<feature type="domain" description="DNA replication factor Dna2 N-terminal" evidence="23">
    <location>
        <begin position="622"/>
        <end position="824"/>
    </location>
</feature>
<evidence type="ECO:0000313" key="27">
    <source>
        <dbReference type="Proteomes" id="UP000243515"/>
    </source>
</evidence>
<dbReference type="GO" id="GO:0051539">
    <property type="term" value="F:4 iron, 4 sulfur cluster binding"/>
    <property type="evidence" value="ECO:0007669"/>
    <property type="project" value="UniProtKB-UniRule"/>
</dbReference>
<evidence type="ECO:0000256" key="10">
    <source>
        <dbReference type="ARBA" id="ARBA00022801"/>
    </source>
</evidence>
<dbReference type="InterPro" id="IPR011604">
    <property type="entry name" value="PDDEXK-like_dom_sf"/>
</dbReference>
<dbReference type="GO" id="GO:0005694">
    <property type="term" value="C:chromosome"/>
    <property type="evidence" value="ECO:0007669"/>
    <property type="project" value="UniProtKB-SubCell"/>
</dbReference>
<dbReference type="OrthoDB" id="6513042at2759"/>
<dbReference type="GO" id="GO:0016887">
    <property type="term" value="F:ATP hydrolysis activity"/>
    <property type="evidence" value="ECO:0007669"/>
    <property type="project" value="RHEA"/>
</dbReference>
<comment type="subcellular location">
    <subcellularLocation>
        <location evidence="20">Nucleus</location>
    </subcellularLocation>
    <subcellularLocation>
        <location evidence="20">Chromosome</location>
    </subcellularLocation>
</comment>
<dbReference type="GO" id="GO:0005634">
    <property type="term" value="C:nucleus"/>
    <property type="evidence" value="ECO:0007669"/>
    <property type="project" value="UniProtKB-SubCell"/>
</dbReference>
<dbReference type="Pfam" id="PF13087">
    <property type="entry name" value="AAA_12"/>
    <property type="match status" value="1"/>
</dbReference>
<evidence type="ECO:0000256" key="2">
    <source>
        <dbReference type="ARBA" id="ARBA00007913"/>
    </source>
</evidence>
<evidence type="ECO:0000259" key="22">
    <source>
        <dbReference type="Pfam" id="PF01930"/>
    </source>
</evidence>
<feature type="region of interest" description="Disordered" evidence="21">
    <location>
        <begin position="1637"/>
        <end position="1660"/>
    </location>
</feature>
<comment type="cofactor">
    <cofactor evidence="1">
        <name>[4Fe-4S] cluster</name>
        <dbReference type="ChEBI" id="CHEBI:49883"/>
    </cofactor>
</comment>
<evidence type="ECO:0000256" key="20">
    <source>
        <dbReference type="RuleBase" id="RU367041"/>
    </source>
</evidence>
<dbReference type="EMBL" id="NPHW01002870">
    <property type="protein sequence ID" value="OXV10580.1"/>
    <property type="molecule type" value="Genomic_DNA"/>
</dbReference>
<reference evidence="26 27" key="1">
    <citation type="journal article" date="2015" name="Environ. Microbiol.">
        <title>Metagenome sequence of Elaphomyces granulatus from sporocarp tissue reveals Ascomycota ectomycorrhizal fingerprints of genome expansion and a Proteobacteria-rich microbiome.</title>
        <authorList>
            <person name="Quandt C.A."/>
            <person name="Kohler A."/>
            <person name="Hesse C.N."/>
            <person name="Sharpton T.J."/>
            <person name="Martin F."/>
            <person name="Spatafora J.W."/>
        </authorList>
    </citation>
    <scope>NUCLEOTIDE SEQUENCE [LARGE SCALE GENOMIC DNA]</scope>
    <source>
        <strain evidence="26 27">OSC145934</strain>
    </source>
</reference>
<dbReference type="Pfam" id="PF13086">
    <property type="entry name" value="AAA_11"/>
    <property type="match status" value="2"/>
</dbReference>
<dbReference type="GO" id="GO:0017116">
    <property type="term" value="F:single-stranded DNA helicase activity"/>
    <property type="evidence" value="ECO:0007669"/>
    <property type="project" value="UniProtKB-UniRule"/>
</dbReference>
<evidence type="ECO:0000256" key="16">
    <source>
        <dbReference type="ARBA" id="ARBA00023204"/>
    </source>
</evidence>
<dbReference type="InterPro" id="IPR026851">
    <property type="entry name" value="Dna2/JHS1_DEXXQ-box"/>
</dbReference>
<dbReference type="Gene3D" id="3.40.50.300">
    <property type="entry name" value="P-loop containing nucleotide triphosphate hydrolases"/>
    <property type="match status" value="3"/>
</dbReference>
<dbReference type="InterPro" id="IPR027417">
    <property type="entry name" value="P-loop_NTPase"/>
</dbReference>
<feature type="compositionally biased region" description="Polar residues" evidence="21">
    <location>
        <begin position="89"/>
        <end position="102"/>
    </location>
</feature>
<keyword evidence="15 20" id="KW-0238">DNA-binding</keyword>
<keyword evidence="10 20" id="KW-0378">Hydrolase</keyword>
<evidence type="ECO:0000259" key="23">
    <source>
        <dbReference type="Pfam" id="PF08696"/>
    </source>
</evidence>
<evidence type="ECO:0000313" key="26">
    <source>
        <dbReference type="EMBL" id="OXV10580.1"/>
    </source>
</evidence>
<evidence type="ECO:0000259" key="24">
    <source>
        <dbReference type="Pfam" id="PF13086"/>
    </source>
</evidence>
<dbReference type="FunFam" id="3.40.50.300:FF:000789">
    <property type="entry name" value="DNA replication ATP-dependent helicase/nuclease DNA2"/>
    <property type="match status" value="1"/>
</dbReference>
<keyword evidence="11 20" id="KW-0347">Helicase</keyword>
<dbReference type="CDD" id="cd22318">
    <property type="entry name" value="DNA2_N-like"/>
    <property type="match status" value="1"/>
</dbReference>
<evidence type="ECO:0000256" key="1">
    <source>
        <dbReference type="ARBA" id="ARBA00001966"/>
    </source>
</evidence>
<dbReference type="Pfam" id="PF08696">
    <property type="entry name" value="Dna2"/>
    <property type="match status" value="1"/>
</dbReference>
<comment type="caution">
    <text evidence="26">The sequence shown here is derived from an EMBL/GenBank/DDBJ whole genome shotgun (WGS) entry which is preliminary data.</text>
</comment>
<dbReference type="InterPro" id="IPR014808">
    <property type="entry name" value="DNA_replication_fac_Dna2_N"/>
</dbReference>
<sequence>MQLASLVAVDDTYFLSHGALSYTIVMSESADPFRISSNTLSKLNAFRYAQNENESCSQEQSTPQAAFEAVNVDRDDHISRVFRGVETTPSQSKFKPSIQSAESKPVRDCPRTPANKIPLEDLISNTEDAFRLAPIKEVTPEDYVTWKYAPGSSDPSNMTPATWGKKRRHSSSPISSPLVCHSRESKEAFDMQTFQSLLTTPQNDLAADLWNNYVGKSKVDCEGETLPPRFTNLFSSSPRTPTSTRRDTPGLRRSVSCNVDWPTSKAKRRKLCASGESMNRENNLSHSRSDVFEPEGLRSSKISFLVEKIKGSLAKTSKAPMGIPPSSSPLPEGIDVAEGESPSPTKGGKLLQAFSTGCDGVTEAAVAESPQQTNFPHEVNVPESSSEFEDEDLDQELLEFVGSTIDSFAPQSRALRVEESRVSEDPFSIQSPYTTEELMNLGVCGTSTRICSGDEFDDDDEFPENINDMLVQYDKSVPSKRERLSGGIQSSASTSFSCSPSIGQSDKRTKKVRFSDIIQINPDTSSSRTFSRTLVKGVEQMKAIKKIQTTLLEDEFGDDDDDDFDLASIENSMIHSSTGNGNQNHKSRQAIKRYLIVNVEEGTYITPKGRPQPEQVLLVQDQKTDYKKAIILRESWFDSPCGKHDYLHLIGDFDAQGQCIVDNSDNMIILHPDHLISATVVADSISCQRRAVLQDRIKATVDASKPQVFGHILHEVFQEAMKRNRWNLSWLRTTVETIVTRFVESLYAIHMSISEAVEYVMSKIPELRVWANIFLRAKPNPESLVEDRHGSKASLSINKLLEVEEHIWSPMYGLKGNVDATVQVVYRDGTDDKILTVPLEVKTGRKETNHSHRAQTALYTLLLSDRYDIEVSFGLLYYLEITKTFRIQGIRHEILQIIQERNRLAGYVREKLALPPMLKRPHMCNQCYSKTACFIYHKLVDDGDGETSGIGNRFLDAVGHLNNEHRDFFKKWDDLLTKEERNMMKFRRELWTMLSDERETLGRCFGKVVIEPGSEFEDQDGPKINRYRYIFVKQKATTGFSFVESQITIGEPIVISDEDGHFALANGYVLHINPKRITVAVDRKLHGSRTRMPGFDPVRNQSFRGLMEIFEEGGLNPEAALPESEQTLYRLDKDEFSNGMATVRNNLVCMMEKDLLHVQQLRKLIIEGQAPSFKQASAVCELPNITKANLNADQKQVIEKVMSARDYALVLGMPGTGKTTTISHIIRVLVAQGKSVLLTSYTHTAVDNILLKIRDDNIRILRLGATAKIHPEVQKFADLASVPKKTIEELQVSYEQSKVVATTCLGINHPIFNERVFDYCIVDEASQITLPVCLGPIRMARTFILVGDHYQLPPLVQNKEAQEGGLDVSLFKLLSDTQPSSVVSLEHQYRMCEEIMLLSNTLVYSGRLKCGTPEVASRCLKVPNISGLKQHHKDPLLQPLSQQPLCLGSSQARCWLRDLLDPSVKTLLVNTDTLVPQALDSTNGSRVVNTTEVTLCTQLIQAFVSSGISARDIGVITFYRSQLSLLKQNLRRYSPELEMHTTDRFQGRDKEIVILSCVRSNSDNNVGDLLRDWRRLNVALTRARTKLLVIGSKSTLRGGTELLDKYVNLMEEQGWIYDLPKSAVEDHLFEDDDIGLSQTHAHRTPTPSPKKSPIKKGIHHPLGPVQGRQFAGGIKHPEKRGARLLNGDKIAAKRPVLRDVINEVLG</sequence>
<dbReference type="Pfam" id="PF01930">
    <property type="entry name" value="Cas_Cas4"/>
    <property type="match status" value="1"/>
</dbReference>
<keyword evidence="14 20" id="KW-0411">Iron-sulfur</keyword>
<keyword evidence="20" id="KW-0158">Chromosome</keyword>
<dbReference type="PANTHER" id="PTHR10887">
    <property type="entry name" value="DNA2/NAM7 HELICASE FAMILY"/>
    <property type="match status" value="1"/>
</dbReference>
<evidence type="ECO:0000256" key="15">
    <source>
        <dbReference type="ARBA" id="ARBA00023125"/>
    </source>
</evidence>
<dbReference type="CDD" id="cd18041">
    <property type="entry name" value="DEXXQc_DNA2"/>
    <property type="match status" value="1"/>
</dbReference>
<evidence type="ECO:0000256" key="18">
    <source>
        <dbReference type="ARBA" id="ARBA00023268"/>
    </source>
</evidence>
<gene>
    <name evidence="26" type="ORF">Egran_01659</name>
</gene>
<keyword evidence="4 20" id="KW-0235">DNA replication</keyword>
<dbReference type="InterPro" id="IPR022765">
    <property type="entry name" value="Dna2/Cas4_DUF83"/>
</dbReference>
<dbReference type="EC" id="3.1.-.-" evidence="20"/>
<dbReference type="FunFam" id="3.90.320.10:FF:000001">
    <property type="entry name" value="DNA replication helicase Dna2"/>
    <property type="match status" value="1"/>
</dbReference>
<protein>
    <recommendedName>
        <fullName evidence="20">DNA replication ATP-dependent helicase/nuclease</fullName>
        <ecNumber evidence="20">3.1.-.-</ecNumber>
        <ecNumber evidence="20">3.6.4.12</ecNumber>
    </recommendedName>
</protein>
<evidence type="ECO:0000256" key="14">
    <source>
        <dbReference type="ARBA" id="ARBA00023014"/>
    </source>
</evidence>
<dbReference type="InterPro" id="IPR041679">
    <property type="entry name" value="DNA2/NAM7-like_C"/>
</dbReference>
<dbReference type="GO" id="GO:0005737">
    <property type="term" value="C:cytoplasm"/>
    <property type="evidence" value="ECO:0007669"/>
    <property type="project" value="TreeGrafter"/>
</dbReference>
<dbReference type="SUPFAM" id="SSF52540">
    <property type="entry name" value="P-loop containing nucleoside triphosphate hydrolases"/>
    <property type="match status" value="1"/>
</dbReference>
<evidence type="ECO:0000256" key="6">
    <source>
        <dbReference type="ARBA" id="ARBA00022723"/>
    </source>
</evidence>
<keyword evidence="17 20" id="KW-0539">Nucleus</keyword>
<dbReference type="FunFam" id="3.40.50.300:FF:001170">
    <property type="entry name" value="DNA replication helicase Dna2"/>
    <property type="match status" value="1"/>
</dbReference>
<evidence type="ECO:0000256" key="4">
    <source>
        <dbReference type="ARBA" id="ARBA00022705"/>
    </source>
</evidence>
<evidence type="ECO:0000256" key="7">
    <source>
        <dbReference type="ARBA" id="ARBA00022741"/>
    </source>
</evidence>
<dbReference type="GO" id="GO:0033567">
    <property type="term" value="P:DNA replication, Okazaki fragment processing"/>
    <property type="evidence" value="ECO:0007669"/>
    <property type="project" value="UniProtKB-UniRule"/>
</dbReference>
<evidence type="ECO:0000256" key="11">
    <source>
        <dbReference type="ARBA" id="ARBA00022806"/>
    </source>
</evidence>
<organism evidence="26 27">
    <name type="scientific">Elaphomyces granulatus</name>
    <dbReference type="NCBI Taxonomy" id="519963"/>
    <lineage>
        <taxon>Eukaryota</taxon>
        <taxon>Fungi</taxon>
        <taxon>Dikarya</taxon>
        <taxon>Ascomycota</taxon>
        <taxon>Pezizomycotina</taxon>
        <taxon>Eurotiomycetes</taxon>
        <taxon>Eurotiomycetidae</taxon>
        <taxon>Eurotiales</taxon>
        <taxon>Elaphomycetaceae</taxon>
        <taxon>Elaphomyces</taxon>
    </lineage>
</organism>
<dbReference type="GO" id="GO:0071932">
    <property type="term" value="P:replication fork reversal"/>
    <property type="evidence" value="ECO:0007669"/>
    <property type="project" value="TreeGrafter"/>
</dbReference>
<dbReference type="GO" id="GO:0005524">
    <property type="term" value="F:ATP binding"/>
    <property type="evidence" value="ECO:0007669"/>
    <property type="project" value="UniProtKB-UniRule"/>
</dbReference>
<keyword evidence="27" id="KW-1185">Reference proteome</keyword>
<evidence type="ECO:0000256" key="5">
    <source>
        <dbReference type="ARBA" id="ARBA00022722"/>
    </source>
</evidence>
<keyword evidence="12 20" id="KW-0067">ATP-binding</keyword>
<keyword evidence="16 20" id="KW-0234">DNA repair</keyword>
<feature type="compositionally biased region" description="Low complexity" evidence="21">
    <location>
        <begin position="490"/>
        <end position="501"/>
    </location>
</feature>
<dbReference type="GO" id="GO:0017108">
    <property type="term" value="F:5'-flap endonuclease activity"/>
    <property type="evidence" value="ECO:0007669"/>
    <property type="project" value="UniProtKB-UniRule"/>
</dbReference>
<feature type="region of interest" description="Disordered" evidence="21">
    <location>
        <begin position="482"/>
        <end position="507"/>
    </location>
</feature>
<dbReference type="PANTHER" id="PTHR10887:SF433">
    <property type="entry name" value="DNA REPLICATION ATP-DEPENDENT HELICASE_NUCLEASE DNA2"/>
    <property type="match status" value="1"/>
</dbReference>
<keyword evidence="18 20" id="KW-0511">Multifunctional enzyme</keyword>
<evidence type="ECO:0000259" key="25">
    <source>
        <dbReference type="Pfam" id="PF13087"/>
    </source>
</evidence>
<keyword evidence="6 20" id="KW-0479">Metal-binding</keyword>
<evidence type="ECO:0000256" key="8">
    <source>
        <dbReference type="ARBA" id="ARBA00022759"/>
    </source>
</evidence>
<feature type="domain" description="DNA2/NAM7 helicase-like C-terminal" evidence="25">
    <location>
        <begin position="1366"/>
        <end position="1593"/>
    </location>
</feature>
<keyword evidence="7 20" id="KW-0547">Nucleotide-binding</keyword>
<evidence type="ECO:0000256" key="3">
    <source>
        <dbReference type="ARBA" id="ARBA00022485"/>
    </source>
</evidence>
<feature type="domain" description="DUF83" evidence="22">
    <location>
        <begin position="836"/>
        <end position="935"/>
    </location>
</feature>
<evidence type="ECO:0000256" key="13">
    <source>
        <dbReference type="ARBA" id="ARBA00023004"/>
    </source>
</evidence>
<keyword evidence="13 20" id="KW-0408">Iron</keyword>
<keyword evidence="5 20" id="KW-0540">Nuclease</keyword>
<dbReference type="InterPro" id="IPR047187">
    <property type="entry name" value="SF1_C_Upf1"/>
</dbReference>
<keyword evidence="8" id="KW-0255">Endonuclease</keyword>
<feature type="domain" description="DNA2/NAM7 helicase helicase" evidence="24">
    <location>
        <begin position="1189"/>
        <end position="1283"/>
    </location>
</feature>
<dbReference type="Gene3D" id="3.90.320.10">
    <property type="match status" value="1"/>
</dbReference>
<keyword evidence="3 20" id="KW-0004">4Fe-4S</keyword>
<dbReference type="GO" id="GO:0006281">
    <property type="term" value="P:DNA repair"/>
    <property type="evidence" value="ECO:0007669"/>
    <property type="project" value="UniProtKB-KW"/>
</dbReference>
<dbReference type="GO" id="GO:0003677">
    <property type="term" value="F:DNA binding"/>
    <property type="evidence" value="ECO:0007669"/>
    <property type="project" value="UniProtKB-UniRule"/>
</dbReference>
<keyword evidence="9 20" id="KW-0227">DNA damage</keyword>
<name>A0A232M2E0_9EURO</name>
<dbReference type="InterPro" id="IPR045055">
    <property type="entry name" value="DNA2/NAM7-like"/>
</dbReference>
<feature type="region of interest" description="Disordered" evidence="21">
    <location>
        <begin position="89"/>
        <end position="115"/>
    </location>
</feature>
<dbReference type="EC" id="3.6.4.12" evidence="20"/>
<evidence type="ECO:0000256" key="12">
    <source>
        <dbReference type="ARBA" id="ARBA00022840"/>
    </source>
</evidence>
<dbReference type="InterPro" id="IPR041677">
    <property type="entry name" value="DNA2/NAM7_AAA_11"/>
</dbReference>
<feature type="region of interest" description="Disordered" evidence="21">
    <location>
        <begin position="152"/>
        <end position="178"/>
    </location>
</feature>
<evidence type="ECO:0000256" key="9">
    <source>
        <dbReference type="ARBA" id="ARBA00022763"/>
    </source>
</evidence>
<dbReference type="Proteomes" id="UP000243515">
    <property type="component" value="Unassembled WGS sequence"/>
</dbReference>